<comment type="caution">
    <text evidence="1">The sequence shown here is derived from an EMBL/GenBank/DDBJ whole genome shotgun (WGS) entry which is preliminary data.</text>
</comment>
<name>A0AA35UX58_9PROT</name>
<proteinExistence type="predicted"/>
<organism evidence="1 2">
    <name type="scientific">Brytella acorum</name>
    <dbReference type="NCBI Taxonomy" id="2959299"/>
    <lineage>
        <taxon>Bacteria</taxon>
        <taxon>Pseudomonadati</taxon>
        <taxon>Pseudomonadota</taxon>
        <taxon>Alphaproteobacteria</taxon>
        <taxon>Acetobacterales</taxon>
        <taxon>Acetobacteraceae</taxon>
        <taxon>Brytella</taxon>
    </lineage>
</organism>
<keyword evidence="2" id="KW-1185">Reference proteome</keyword>
<dbReference type="EMBL" id="CATKSH010000012">
    <property type="protein sequence ID" value="CAI9121274.1"/>
    <property type="molecule type" value="Genomic_DNA"/>
</dbReference>
<dbReference type="RefSeq" id="WP_289843288.1">
    <property type="nucleotide sequence ID" value="NZ_CATKSH010000012.1"/>
</dbReference>
<dbReference type="AlphaFoldDB" id="A0AA35UX58"/>
<protein>
    <submittedName>
        <fullName evidence="1">Uncharacterized protein</fullName>
    </submittedName>
</protein>
<reference evidence="1" key="1">
    <citation type="submission" date="2023-03" db="EMBL/GenBank/DDBJ databases">
        <authorList>
            <person name="Cleenwerck I."/>
        </authorList>
    </citation>
    <scope>NUCLEOTIDE SEQUENCE</scope>
    <source>
        <strain evidence="1">LMG 32879</strain>
    </source>
</reference>
<accession>A0AA35UX58</accession>
<sequence>MKVVVPARRMTDTAVLRSGFPEARHRRILTLFAINISCWKEHAFARDGCVAELKPAEGCLGVEALREAVEKSMKGSIVAALSVLSNCLAAKMQFTRIRGSRLDRCGGAAIFPPSNGFFCLRNGEFLYLYEIIRFLTFF</sequence>
<evidence type="ECO:0000313" key="1">
    <source>
        <dbReference type="EMBL" id="CAI9121274.1"/>
    </source>
</evidence>
<gene>
    <name evidence="1" type="ORF">LMG32879_002121</name>
</gene>
<evidence type="ECO:0000313" key="2">
    <source>
        <dbReference type="Proteomes" id="UP001176960"/>
    </source>
</evidence>
<dbReference type="Proteomes" id="UP001176960">
    <property type="component" value="Unassembled WGS sequence"/>
</dbReference>